<organism evidence="9 10">
    <name type="scientific">Halopiger aswanensis</name>
    <dbReference type="NCBI Taxonomy" id="148449"/>
    <lineage>
        <taxon>Archaea</taxon>
        <taxon>Methanobacteriati</taxon>
        <taxon>Methanobacteriota</taxon>
        <taxon>Stenosarchaea group</taxon>
        <taxon>Halobacteria</taxon>
        <taxon>Halobacteriales</taxon>
        <taxon>Natrialbaceae</taxon>
        <taxon>Halopiger</taxon>
    </lineage>
</organism>
<evidence type="ECO:0000256" key="4">
    <source>
        <dbReference type="ARBA" id="ARBA00022989"/>
    </source>
</evidence>
<dbReference type="AlphaFoldDB" id="A0A3R7HYV2"/>
<accession>A0A3R7HYV2</accession>
<feature type="transmembrane region" description="Helical" evidence="7">
    <location>
        <begin position="52"/>
        <end position="77"/>
    </location>
</feature>
<keyword evidence="10" id="KW-1185">Reference proteome</keyword>
<evidence type="ECO:0000256" key="7">
    <source>
        <dbReference type="SAM" id="Phobius"/>
    </source>
</evidence>
<dbReference type="Proteomes" id="UP000283805">
    <property type="component" value="Unassembled WGS sequence"/>
</dbReference>
<evidence type="ECO:0000259" key="8">
    <source>
        <dbReference type="Pfam" id="PF02687"/>
    </source>
</evidence>
<keyword evidence="3 7" id="KW-0812">Transmembrane</keyword>
<keyword evidence="2" id="KW-1003">Cell membrane</keyword>
<dbReference type="EMBL" id="RAPO01000001">
    <property type="protein sequence ID" value="RKD97099.1"/>
    <property type="molecule type" value="Genomic_DNA"/>
</dbReference>
<evidence type="ECO:0000256" key="3">
    <source>
        <dbReference type="ARBA" id="ARBA00022692"/>
    </source>
</evidence>
<dbReference type="Pfam" id="PF02687">
    <property type="entry name" value="FtsX"/>
    <property type="match status" value="1"/>
</dbReference>
<dbReference type="PANTHER" id="PTHR30489">
    <property type="entry name" value="LIPOPROTEIN-RELEASING SYSTEM TRANSMEMBRANE PROTEIN LOLE"/>
    <property type="match status" value="1"/>
</dbReference>
<evidence type="ECO:0000256" key="2">
    <source>
        <dbReference type="ARBA" id="ARBA00022475"/>
    </source>
</evidence>
<dbReference type="GO" id="GO:0044874">
    <property type="term" value="P:lipoprotein localization to outer membrane"/>
    <property type="evidence" value="ECO:0007669"/>
    <property type="project" value="TreeGrafter"/>
</dbReference>
<evidence type="ECO:0000256" key="1">
    <source>
        <dbReference type="ARBA" id="ARBA00004651"/>
    </source>
</evidence>
<protein>
    <submittedName>
        <fullName evidence="9">Putative ABC transport system permease protein</fullName>
    </submittedName>
</protein>
<feature type="transmembrane region" description="Helical" evidence="7">
    <location>
        <begin position="325"/>
        <end position="353"/>
    </location>
</feature>
<sequence length="457" mass="45815">MADKRGDDGTTGESGDTSTAIDGTRRRRWSDLVGFSVTRLWNRATRTRSGRIAATISAVALTIALLVVVTGVAMGLADGGVVSDDDADVWIAPEESGALSAVDGVERPRLGETNSRAATIRERDGVDHASPVLTETARLQPAGEADGASESKHVLLVGVVPDDETRTVAGLPTDALEPGDPHYADGSYDGVPRQEIVLSEAAASRLGAEAGDELELAGPGSGAGSGDGMSVAGGETTPSVTVTAVEPAGDGGSDGQDAEKAAPVALVHLSELQTASGADDGELANRVLVWGESDAAEAAATDAYPDAAVESAAELDLESLFDDGLALATSLLALLASVVICASFVATTMGMTVDQDRRTLAVLEAVGFPASSRLLVVALSTLVTTVAGAVLGAAIGIGGVHAVNAIASATVAPGAVATVHPLFVPYAVGVALLSGLLAVPYPLAVASRTSVLAEVGR</sequence>
<reference evidence="9 10" key="1">
    <citation type="submission" date="2018-09" db="EMBL/GenBank/DDBJ databases">
        <title>Genomic Encyclopedia of Archaeal and Bacterial Type Strains, Phase II (KMG-II): from individual species to whole genera.</title>
        <authorList>
            <person name="Goeker M."/>
        </authorList>
    </citation>
    <scope>NUCLEOTIDE SEQUENCE [LARGE SCALE GENOMIC DNA]</scope>
    <source>
        <strain evidence="9 10">DSM 13151</strain>
    </source>
</reference>
<evidence type="ECO:0000313" key="9">
    <source>
        <dbReference type="EMBL" id="RKD97099.1"/>
    </source>
</evidence>
<evidence type="ECO:0000256" key="6">
    <source>
        <dbReference type="SAM" id="MobiDB-lite"/>
    </source>
</evidence>
<proteinExistence type="predicted"/>
<feature type="region of interest" description="Disordered" evidence="6">
    <location>
        <begin position="1"/>
        <end position="22"/>
    </location>
</feature>
<dbReference type="InterPro" id="IPR003838">
    <property type="entry name" value="ABC3_permease_C"/>
</dbReference>
<dbReference type="OrthoDB" id="170372at2157"/>
<evidence type="ECO:0000256" key="5">
    <source>
        <dbReference type="ARBA" id="ARBA00023136"/>
    </source>
</evidence>
<dbReference type="RefSeq" id="WP_211334006.1">
    <property type="nucleotide sequence ID" value="NZ_RAPO01000001.1"/>
</dbReference>
<feature type="transmembrane region" description="Helical" evidence="7">
    <location>
        <begin position="374"/>
        <end position="403"/>
    </location>
</feature>
<name>A0A3R7HYV2_9EURY</name>
<gene>
    <name evidence="9" type="ORF">ATJ93_0080</name>
</gene>
<comment type="subcellular location">
    <subcellularLocation>
        <location evidence="1">Cell membrane</location>
        <topology evidence="1">Multi-pass membrane protein</topology>
    </subcellularLocation>
</comment>
<dbReference type="InterPro" id="IPR051447">
    <property type="entry name" value="Lipoprotein-release_system"/>
</dbReference>
<feature type="transmembrane region" description="Helical" evidence="7">
    <location>
        <begin position="423"/>
        <end position="443"/>
    </location>
</feature>
<feature type="domain" description="ABC3 transporter permease C-terminal" evidence="8">
    <location>
        <begin position="333"/>
        <end position="450"/>
    </location>
</feature>
<keyword evidence="5 7" id="KW-0472">Membrane</keyword>
<comment type="caution">
    <text evidence="9">The sequence shown here is derived from an EMBL/GenBank/DDBJ whole genome shotgun (WGS) entry which is preliminary data.</text>
</comment>
<dbReference type="GO" id="GO:0098797">
    <property type="term" value="C:plasma membrane protein complex"/>
    <property type="evidence" value="ECO:0007669"/>
    <property type="project" value="TreeGrafter"/>
</dbReference>
<keyword evidence="4 7" id="KW-1133">Transmembrane helix</keyword>
<dbReference type="PANTHER" id="PTHR30489:SF0">
    <property type="entry name" value="LIPOPROTEIN-RELEASING SYSTEM TRANSMEMBRANE PROTEIN LOLE"/>
    <property type="match status" value="1"/>
</dbReference>
<evidence type="ECO:0000313" key="10">
    <source>
        <dbReference type="Proteomes" id="UP000283805"/>
    </source>
</evidence>